<protein>
    <recommendedName>
        <fullName evidence="3">exodeoxyribonuclease III</fullName>
        <ecNumber evidence="3">3.1.11.2</ecNumber>
    </recommendedName>
</protein>
<dbReference type="OrthoDB" id="6076749at2759"/>
<evidence type="ECO:0000313" key="13">
    <source>
        <dbReference type="Proteomes" id="UP000507470"/>
    </source>
</evidence>
<dbReference type="GO" id="GO:0003906">
    <property type="term" value="F:DNA-(apurinic or apyrimidinic site) endonuclease activity"/>
    <property type="evidence" value="ECO:0007669"/>
    <property type="project" value="TreeGrafter"/>
</dbReference>
<evidence type="ECO:0000256" key="5">
    <source>
        <dbReference type="ARBA" id="ARBA00022801"/>
    </source>
</evidence>
<keyword evidence="8" id="KW-0464">Manganese</keyword>
<keyword evidence="5" id="KW-0378">Hydrolase</keyword>
<feature type="site" description="Important for catalytic activity" evidence="9">
    <location>
        <position position="232"/>
    </location>
</feature>
<dbReference type="Pfam" id="PF14529">
    <property type="entry name" value="Exo_endo_phos_2"/>
    <property type="match status" value="1"/>
</dbReference>
<dbReference type="InterPro" id="IPR036691">
    <property type="entry name" value="Endo/exonu/phosph_ase_sf"/>
</dbReference>
<evidence type="ECO:0000256" key="7">
    <source>
        <dbReference type="PIRSR" id="PIRSR604808-1"/>
    </source>
</evidence>
<dbReference type="PANTHER" id="PTHR22748:SF6">
    <property type="entry name" value="DNA-(APURINIC OR APYRIMIDINIC SITE) ENDONUCLEASE"/>
    <property type="match status" value="1"/>
</dbReference>
<dbReference type="PANTHER" id="PTHR22748">
    <property type="entry name" value="AP ENDONUCLEASE"/>
    <property type="match status" value="1"/>
</dbReference>
<dbReference type="EMBL" id="CACVKT020001391">
    <property type="protein sequence ID" value="CAC5367855.1"/>
    <property type="molecule type" value="Genomic_DNA"/>
</dbReference>
<feature type="binding site" evidence="8">
    <location>
        <position position="38"/>
    </location>
    <ligand>
        <name>Mg(2+)</name>
        <dbReference type="ChEBI" id="CHEBI:18420"/>
        <label>1</label>
    </ligand>
</feature>
<reference evidence="12 13" key="1">
    <citation type="submission" date="2020-06" db="EMBL/GenBank/DDBJ databases">
        <authorList>
            <person name="Li R."/>
            <person name="Bekaert M."/>
        </authorList>
    </citation>
    <scope>NUCLEOTIDE SEQUENCE [LARGE SCALE GENOMIC DNA]</scope>
    <source>
        <strain evidence="13">wild</strain>
    </source>
</reference>
<feature type="binding site" evidence="8">
    <location>
        <position position="179"/>
    </location>
    <ligand>
        <name>Mg(2+)</name>
        <dbReference type="ChEBI" id="CHEBI:18420"/>
        <label>1</label>
    </ligand>
</feature>
<accession>A0A6J8AGW0</accession>
<comment type="catalytic activity">
    <reaction evidence="1">
        <text>Exonucleolytic cleavage in the 3'- to 5'-direction to yield nucleoside 5'-phosphates.</text>
        <dbReference type="EC" id="3.1.11.2"/>
    </reaction>
</comment>
<evidence type="ECO:0000256" key="8">
    <source>
        <dbReference type="PIRSR" id="PIRSR604808-2"/>
    </source>
</evidence>
<proteinExistence type="inferred from homology"/>
<evidence type="ECO:0000259" key="11">
    <source>
        <dbReference type="Pfam" id="PF14529"/>
    </source>
</evidence>
<dbReference type="GO" id="GO:0046872">
    <property type="term" value="F:metal ion binding"/>
    <property type="evidence" value="ECO:0007669"/>
    <property type="project" value="UniProtKB-KW"/>
</dbReference>
<feature type="binding site" evidence="8">
    <location>
        <position position="65"/>
    </location>
    <ligand>
        <name>Mg(2+)</name>
        <dbReference type="ChEBI" id="CHEBI:18420"/>
        <label>1</label>
    </ligand>
</feature>
<feature type="binding site" evidence="8">
    <location>
        <position position="181"/>
    </location>
    <ligand>
        <name>Mg(2+)</name>
        <dbReference type="ChEBI" id="CHEBI:18420"/>
        <label>1</label>
    </ligand>
</feature>
<dbReference type="InterPro" id="IPR005135">
    <property type="entry name" value="Endo/exonuclease/phosphatase"/>
</dbReference>
<evidence type="ECO:0000256" key="1">
    <source>
        <dbReference type="ARBA" id="ARBA00000493"/>
    </source>
</evidence>
<comment type="similarity">
    <text evidence="2">Belongs to the DNA repair enzymes AP/ExoA family.</text>
</comment>
<evidence type="ECO:0000256" key="2">
    <source>
        <dbReference type="ARBA" id="ARBA00007092"/>
    </source>
</evidence>
<keyword evidence="10" id="KW-0472">Membrane</keyword>
<feature type="site" description="Transition state stabilizer" evidence="9">
    <location>
        <position position="181"/>
    </location>
</feature>
<keyword evidence="10" id="KW-0812">Transmembrane</keyword>
<evidence type="ECO:0000256" key="3">
    <source>
        <dbReference type="ARBA" id="ARBA00012115"/>
    </source>
</evidence>
<evidence type="ECO:0000256" key="4">
    <source>
        <dbReference type="ARBA" id="ARBA00022723"/>
    </source>
</evidence>
<evidence type="ECO:0000256" key="9">
    <source>
        <dbReference type="PIRSR" id="PIRSR604808-3"/>
    </source>
</evidence>
<dbReference type="EC" id="3.1.11.2" evidence="3"/>
<dbReference type="GO" id="GO:0008311">
    <property type="term" value="F:double-stranded DNA 3'-5' DNA exonuclease activity"/>
    <property type="evidence" value="ECO:0007669"/>
    <property type="project" value="UniProtKB-EC"/>
</dbReference>
<dbReference type="Proteomes" id="UP000507470">
    <property type="component" value="Unassembled WGS sequence"/>
</dbReference>
<comment type="cofactor">
    <cofactor evidence="8">
        <name>Mg(2+)</name>
        <dbReference type="ChEBI" id="CHEBI:18420"/>
    </cofactor>
    <cofactor evidence="8">
        <name>Mn(2+)</name>
        <dbReference type="ChEBI" id="CHEBI:29035"/>
    </cofactor>
    <text evidence="8">Probably binds two magnesium or manganese ions per subunit.</text>
</comment>
<keyword evidence="10" id="KW-1133">Transmembrane helix</keyword>
<feature type="transmembrane region" description="Helical" evidence="10">
    <location>
        <begin position="12"/>
        <end position="37"/>
    </location>
</feature>
<evidence type="ECO:0000313" key="12">
    <source>
        <dbReference type="EMBL" id="CAC5367855.1"/>
    </source>
</evidence>
<feature type="active site" evidence="7">
    <location>
        <position position="144"/>
    </location>
</feature>
<dbReference type="GO" id="GO:0005634">
    <property type="term" value="C:nucleus"/>
    <property type="evidence" value="ECO:0007669"/>
    <property type="project" value="TreeGrafter"/>
</dbReference>
<dbReference type="GO" id="GO:0008081">
    <property type="term" value="F:phosphoric diester hydrolase activity"/>
    <property type="evidence" value="ECO:0007669"/>
    <property type="project" value="TreeGrafter"/>
</dbReference>
<feature type="binding site" evidence="8">
    <location>
        <position position="261"/>
    </location>
    <ligand>
        <name>Mg(2+)</name>
        <dbReference type="ChEBI" id="CHEBI:18420"/>
        <label>1</label>
    </ligand>
</feature>
<feature type="domain" description="Endonuclease/exonuclease/phosphatase" evidence="11">
    <location>
        <begin position="138"/>
        <end position="264"/>
    </location>
</feature>
<name>A0A6J8AGW0_MYTCO</name>
<keyword evidence="4 8" id="KW-0479">Metal-binding</keyword>
<gene>
    <name evidence="12" type="ORF">MCOR_7614</name>
</gene>
<evidence type="ECO:0000256" key="6">
    <source>
        <dbReference type="ARBA" id="ARBA00022842"/>
    </source>
</evidence>
<keyword evidence="13" id="KW-1185">Reference proteome</keyword>
<dbReference type="GO" id="GO:0006284">
    <property type="term" value="P:base-excision repair"/>
    <property type="evidence" value="ECO:0007669"/>
    <property type="project" value="TreeGrafter"/>
</dbReference>
<dbReference type="InterPro" id="IPR004808">
    <property type="entry name" value="AP_endonuc_1"/>
</dbReference>
<dbReference type="SUPFAM" id="SSF56219">
    <property type="entry name" value="DNase I-like"/>
    <property type="match status" value="1"/>
</dbReference>
<dbReference type="AlphaFoldDB" id="A0A6J8AGW0"/>
<organism evidence="12 13">
    <name type="scientific">Mytilus coruscus</name>
    <name type="common">Sea mussel</name>
    <dbReference type="NCBI Taxonomy" id="42192"/>
    <lineage>
        <taxon>Eukaryota</taxon>
        <taxon>Metazoa</taxon>
        <taxon>Spiralia</taxon>
        <taxon>Lophotrochozoa</taxon>
        <taxon>Mollusca</taxon>
        <taxon>Bivalvia</taxon>
        <taxon>Autobranchia</taxon>
        <taxon>Pteriomorphia</taxon>
        <taxon>Mytilida</taxon>
        <taxon>Mytiloidea</taxon>
        <taxon>Mytilidae</taxon>
        <taxon>Mytilinae</taxon>
        <taxon>Mytilus</taxon>
    </lineage>
</organism>
<feature type="active site" description="Proton donor/acceptor" evidence="7">
    <location>
        <position position="179"/>
    </location>
</feature>
<dbReference type="Gene3D" id="3.60.10.10">
    <property type="entry name" value="Endonuclease/exonuclease/phosphatase"/>
    <property type="match status" value="1"/>
</dbReference>
<evidence type="ECO:0000256" key="10">
    <source>
        <dbReference type="SAM" id="Phobius"/>
    </source>
</evidence>
<feature type="site" description="Interaction with DNA substrate" evidence="9">
    <location>
        <position position="261"/>
    </location>
</feature>
<feature type="binding site" evidence="8">
    <location>
        <position position="260"/>
    </location>
    <ligand>
        <name>Mg(2+)</name>
        <dbReference type="ChEBI" id="CHEBI:18420"/>
        <label>1</label>
    </ligand>
</feature>
<feature type="active site" description="Proton acceptor" evidence="7">
    <location>
        <position position="261"/>
    </location>
</feature>
<keyword evidence="6 8" id="KW-0460">Magnesium</keyword>
<sequence length="278" mass="31405">MSIQPSQITIKMAITLSYIHVHFGYLITTIMLSIVTWNVRGIMSSAVCLSELFRYTNCDIAVLSEHSLQFLNTLDKNYHIIGTADTNVNVNIETSKFGKGGVAIMYKKTLKFNIKPINCSVSERLVGIEIQCNESYSIFVFSVYLPADSYMQNYKYELNIVEDYVNNYSQFDPVIVAGDFNTSCRVTDLERTNVNKSIIFSDFILRNNIVPVNASRLCDTSFTYIQTRTVLDYFLISEEIAGDVTFCENIPKGTLSLTSDHLPVFLKLSLPYVANSSN</sequence>